<comment type="caution">
    <text evidence="1">The sequence shown here is derived from an EMBL/GenBank/DDBJ whole genome shotgun (WGS) entry which is preliminary data.</text>
</comment>
<dbReference type="AlphaFoldDB" id="A0A8X6Q877"/>
<evidence type="ECO:0000313" key="1">
    <source>
        <dbReference type="EMBL" id="GFU10876.1"/>
    </source>
</evidence>
<name>A0A8X6Q877_NEPPI</name>
<dbReference type="EMBL" id="BMAW01029179">
    <property type="protein sequence ID" value="GFU10876.1"/>
    <property type="molecule type" value="Genomic_DNA"/>
</dbReference>
<organism evidence="1 2">
    <name type="scientific">Nephila pilipes</name>
    <name type="common">Giant wood spider</name>
    <name type="synonym">Nephila maculata</name>
    <dbReference type="NCBI Taxonomy" id="299642"/>
    <lineage>
        <taxon>Eukaryota</taxon>
        <taxon>Metazoa</taxon>
        <taxon>Ecdysozoa</taxon>
        <taxon>Arthropoda</taxon>
        <taxon>Chelicerata</taxon>
        <taxon>Arachnida</taxon>
        <taxon>Araneae</taxon>
        <taxon>Araneomorphae</taxon>
        <taxon>Entelegynae</taxon>
        <taxon>Araneoidea</taxon>
        <taxon>Nephilidae</taxon>
        <taxon>Nephila</taxon>
    </lineage>
</organism>
<evidence type="ECO:0000313" key="2">
    <source>
        <dbReference type="Proteomes" id="UP000887013"/>
    </source>
</evidence>
<dbReference type="Proteomes" id="UP000887013">
    <property type="component" value="Unassembled WGS sequence"/>
</dbReference>
<accession>A0A8X6Q877</accession>
<reference evidence="1" key="1">
    <citation type="submission" date="2020-08" db="EMBL/GenBank/DDBJ databases">
        <title>Multicomponent nature underlies the extraordinary mechanical properties of spider dragline silk.</title>
        <authorList>
            <person name="Kono N."/>
            <person name="Nakamura H."/>
            <person name="Mori M."/>
            <person name="Yoshida Y."/>
            <person name="Ohtoshi R."/>
            <person name="Malay A.D."/>
            <person name="Moran D.A.P."/>
            <person name="Tomita M."/>
            <person name="Numata K."/>
            <person name="Arakawa K."/>
        </authorList>
    </citation>
    <scope>NUCLEOTIDE SEQUENCE</scope>
</reference>
<proteinExistence type="predicted"/>
<gene>
    <name evidence="1" type="ORF">NPIL_648661</name>
</gene>
<protein>
    <submittedName>
        <fullName evidence="1">Uncharacterized protein</fullName>
    </submittedName>
</protein>
<sequence>MTGRGRRGGRNGLPGMKWKDVRLWWSLTYSINIETLNMPRSRKVFKKRKGTFCKGRNITSSSNSTLDADVSNIEMSVGIKNSCAKEEFLI</sequence>
<keyword evidence="2" id="KW-1185">Reference proteome</keyword>